<evidence type="ECO:0000313" key="8">
    <source>
        <dbReference type="Proteomes" id="UP000192738"/>
    </source>
</evidence>
<dbReference type="Gene3D" id="3.40.50.2300">
    <property type="match status" value="2"/>
</dbReference>
<dbReference type="SUPFAM" id="SSF53822">
    <property type="entry name" value="Periplasmic binding protein-like I"/>
    <property type="match status" value="1"/>
</dbReference>
<protein>
    <submittedName>
        <fullName evidence="7">Branched-chain amino acid transport system substrate-binding protein</fullName>
    </submittedName>
</protein>
<dbReference type="InterPro" id="IPR028081">
    <property type="entry name" value="Leu-bd"/>
</dbReference>
<evidence type="ECO:0000259" key="6">
    <source>
        <dbReference type="Pfam" id="PF13458"/>
    </source>
</evidence>
<dbReference type="InterPro" id="IPR051010">
    <property type="entry name" value="BCAA_transport"/>
</dbReference>
<keyword evidence="2" id="KW-0813">Transport</keyword>
<gene>
    <name evidence="7" type="ORF">SAMN04488500_12849</name>
</gene>
<evidence type="ECO:0000256" key="5">
    <source>
        <dbReference type="SAM" id="SignalP"/>
    </source>
</evidence>
<feature type="signal peptide" evidence="5">
    <location>
        <begin position="1"/>
        <end position="25"/>
    </location>
</feature>
<sequence>MFKMPSSIRKWAVATLVMVFTVSMAGCGGNQSAAPASSAAGSAAKIGVVSYLTGGGAAYGEAIKQGLELARDEINAKGKVKIELLFEDSKGDKNEAINATNKLIHKDNVVGIIGPTLSGEMFAVGPIASQAGVPIMGTSTTAEGITDIGDYVFRNALPESLAIPHAVKKAKEKLGLKKVAVMYSNNNDWAVSGFKTFEQAIKDNGMETITVETFADKDTDFSAQLTKIAALKPDAIMVAGLYQEAALILKKAREIGITVPIVGNNGFNSPQLIKSGGNAAEGVVVASPWYPGKDDEKVKKFVAAYKAKYGKEPDQFAAQSYDALYIMAEALEKAGTTTDRKKLRDSLANVKDFPGVTGKFAFDAKRNPAMDVTILVVKGGQFTELK</sequence>
<dbReference type="Pfam" id="PF13458">
    <property type="entry name" value="Peripla_BP_6"/>
    <property type="match status" value="1"/>
</dbReference>
<dbReference type="Proteomes" id="UP000192738">
    <property type="component" value="Unassembled WGS sequence"/>
</dbReference>
<keyword evidence="3 5" id="KW-0732">Signal</keyword>
<dbReference type="PANTHER" id="PTHR30483">
    <property type="entry name" value="LEUCINE-SPECIFIC-BINDING PROTEIN"/>
    <property type="match status" value="1"/>
</dbReference>
<evidence type="ECO:0000256" key="4">
    <source>
        <dbReference type="ARBA" id="ARBA00022970"/>
    </source>
</evidence>
<dbReference type="CDD" id="cd06348">
    <property type="entry name" value="PBP1_ABC_HAAT-like"/>
    <property type="match status" value="1"/>
</dbReference>
<feature type="chain" id="PRO_5038903660" evidence="5">
    <location>
        <begin position="26"/>
        <end position="386"/>
    </location>
</feature>
<dbReference type="GO" id="GO:0006865">
    <property type="term" value="P:amino acid transport"/>
    <property type="evidence" value="ECO:0007669"/>
    <property type="project" value="UniProtKB-KW"/>
</dbReference>
<evidence type="ECO:0000256" key="2">
    <source>
        <dbReference type="ARBA" id="ARBA00022448"/>
    </source>
</evidence>
<evidence type="ECO:0000256" key="1">
    <source>
        <dbReference type="ARBA" id="ARBA00010062"/>
    </source>
</evidence>
<dbReference type="PROSITE" id="PS51257">
    <property type="entry name" value="PROKAR_LIPOPROTEIN"/>
    <property type="match status" value="1"/>
</dbReference>
<feature type="domain" description="Leucine-binding protein" evidence="6">
    <location>
        <begin position="45"/>
        <end position="380"/>
    </location>
</feature>
<proteinExistence type="inferred from homology"/>
<name>A0A1W2ESZ2_9FIRM</name>
<dbReference type="InterPro" id="IPR000709">
    <property type="entry name" value="Leu_Ile_Val-bd"/>
</dbReference>
<organism evidence="7 8">
    <name type="scientific">Sporomusa malonica</name>
    <dbReference type="NCBI Taxonomy" id="112901"/>
    <lineage>
        <taxon>Bacteria</taxon>
        <taxon>Bacillati</taxon>
        <taxon>Bacillota</taxon>
        <taxon>Negativicutes</taxon>
        <taxon>Selenomonadales</taxon>
        <taxon>Sporomusaceae</taxon>
        <taxon>Sporomusa</taxon>
    </lineage>
</organism>
<keyword evidence="8" id="KW-1185">Reference proteome</keyword>
<dbReference type="STRING" id="112901.SAMN04488500_12849"/>
<reference evidence="7 8" key="1">
    <citation type="submission" date="2017-04" db="EMBL/GenBank/DDBJ databases">
        <authorList>
            <person name="Afonso C.L."/>
            <person name="Miller P.J."/>
            <person name="Scott M.A."/>
            <person name="Spackman E."/>
            <person name="Goraichik I."/>
            <person name="Dimitrov K.M."/>
            <person name="Suarez D.L."/>
            <person name="Swayne D.E."/>
        </authorList>
    </citation>
    <scope>NUCLEOTIDE SEQUENCE [LARGE SCALE GENOMIC DNA]</scope>
    <source>
        <strain evidence="7 8">DSM 5090</strain>
    </source>
</reference>
<dbReference type="EMBL" id="FWXI01000028">
    <property type="protein sequence ID" value="SMD12298.1"/>
    <property type="molecule type" value="Genomic_DNA"/>
</dbReference>
<evidence type="ECO:0000256" key="3">
    <source>
        <dbReference type="ARBA" id="ARBA00022729"/>
    </source>
</evidence>
<dbReference type="PRINTS" id="PR00337">
    <property type="entry name" value="LEUILEVALBP"/>
</dbReference>
<dbReference type="RefSeq" id="WP_245824104.1">
    <property type="nucleotide sequence ID" value="NZ_CP155572.1"/>
</dbReference>
<accession>A0A1W2ESZ2</accession>
<comment type="similarity">
    <text evidence="1">Belongs to the leucine-binding protein family.</text>
</comment>
<dbReference type="PANTHER" id="PTHR30483:SF6">
    <property type="entry name" value="PERIPLASMIC BINDING PROTEIN OF ABC TRANSPORTER FOR NATURAL AMINO ACIDS"/>
    <property type="match status" value="1"/>
</dbReference>
<dbReference type="InterPro" id="IPR028082">
    <property type="entry name" value="Peripla_BP_I"/>
</dbReference>
<evidence type="ECO:0000313" key="7">
    <source>
        <dbReference type="EMBL" id="SMD12298.1"/>
    </source>
</evidence>
<keyword evidence="4" id="KW-0029">Amino-acid transport</keyword>
<dbReference type="AlphaFoldDB" id="A0A1W2ESZ2"/>